<organism evidence="1 2">
    <name type="scientific">Phaeocystis globosa virus PgV-16T</name>
    <dbReference type="NCBI Taxonomy" id="3071227"/>
    <lineage>
        <taxon>Viruses</taxon>
        <taxon>Varidnaviria</taxon>
        <taxon>Bamfordvirae</taxon>
        <taxon>Nucleocytoviricota</taxon>
        <taxon>Megaviricetes</taxon>
        <taxon>Imitervirales</taxon>
        <taxon>Mesomimiviridae</taxon>
        <taxon>Tethysvirus</taxon>
        <taxon>Tethysvirus hollandense</taxon>
    </lineage>
</organism>
<proteinExistence type="predicted"/>
<sequence length="124" mass="13766">MNQFQKVILISSSIILIVSLIFLAYFLTKSLYADSYPAVISDCPDYWDVTRNDAGLQICNNTSTVNEGRGDVPEGECSAYPTDQFLTGGDGDDAVLCEKYRWAKKCNITWDGVTNNNRACDLGY</sequence>
<keyword evidence="2" id="KW-1185">Reference proteome</keyword>
<gene>
    <name evidence="1" type="ORF">PGCG_00049</name>
</gene>
<dbReference type="Proteomes" id="UP000204225">
    <property type="component" value="Segment"/>
</dbReference>
<name>A0AC59EWN6_9VIRU</name>
<evidence type="ECO:0000313" key="2">
    <source>
        <dbReference type="Proteomes" id="UP000204225"/>
    </source>
</evidence>
<evidence type="ECO:0000313" key="1">
    <source>
        <dbReference type="EMBL" id="AGM15361.1"/>
    </source>
</evidence>
<accession>A0AC59EWN6</accession>
<protein>
    <submittedName>
        <fullName evidence="1">Uncharacterized protein</fullName>
    </submittedName>
</protein>
<reference evidence="1 2" key="1">
    <citation type="journal article" date="2013" name="Proc. Natl. Acad. Sci. U.S.A.">
        <title>Genome of Phaeocystis globosa virus PgV-16T highlights the common ancestry of the largest known DNA viruses infecting eukaryotes.</title>
        <authorList>
            <person name="Santini S."/>
            <person name="Jeudy S."/>
            <person name="Bartoli J."/>
            <person name="Poirot O."/>
            <person name="Lescot M."/>
            <person name="Abergel C."/>
            <person name="Barbe V."/>
            <person name="Wommack K.E."/>
            <person name="Noordeloos A.A."/>
            <person name="Brussaard C.P."/>
            <person name="Claverie J.M."/>
        </authorList>
    </citation>
    <scope>NUCLEOTIDE SEQUENCE [LARGE SCALE GENOMIC DNA]</scope>
    <source>
        <strain evidence="1 2">16T</strain>
    </source>
</reference>
<dbReference type="EMBL" id="KC662249">
    <property type="protein sequence ID" value="AGM15361.1"/>
    <property type="molecule type" value="Genomic_DNA"/>
</dbReference>